<protein>
    <submittedName>
        <fullName evidence="1">Uncharacterized protein</fullName>
    </submittedName>
</protein>
<dbReference type="RefSeq" id="WP_074632177.1">
    <property type="nucleotide sequence ID" value="NZ_FNKY01000001.1"/>
</dbReference>
<keyword evidence="2" id="KW-1185">Reference proteome</keyword>
<dbReference type="Proteomes" id="UP000183471">
    <property type="component" value="Unassembled WGS sequence"/>
</dbReference>
<comment type="caution">
    <text evidence="1">The sequence shown here is derived from an EMBL/GenBank/DDBJ whole genome shotgun (WGS) entry which is preliminary data.</text>
</comment>
<evidence type="ECO:0000313" key="1">
    <source>
        <dbReference type="EMBL" id="SDQ72206.1"/>
    </source>
</evidence>
<accession>A0ABY0TEU3</accession>
<evidence type="ECO:0000313" key="2">
    <source>
        <dbReference type="Proteomes" id="UP000183471"/>
    </source>
</evidence>
<sequence length="81" mass="8331">MNIPQFNAEASLAPTMGIYRGKAALAGTSSEGGGGVIPQLRFQSDPDVGAYLRCRANGGGELICRFFGGLPPFTIGGLLIS</sequence>
<dbReference type="EMBL" id="FNKY01000001">
    <property type="protein sequence ID" value="SDQ72206.1"/>
    <property type="molecule type" value="Genomic_DNA"/>
</dbReference>
<name>A0ABY0TEU3_9PROT</name>
<proteinExistence type="predicted"/>
<gene>
    <name evidence="1" type="ORF">SAMN05216402_2014</name>
</gene>
<organism evidence="1 2">
    <name type="scientific">Nitrosospira multiformis</name>
    <dbReference type="NCBI Taxonomy" id="1231"/>
    <lineage>
        <taxon>Bacteria</taxon>
        <taxon>Pseudomonadati</taxon>
        <taxon>Pseudomonadota</taxon>
        <taxon>Betaproteobacteria</taxon>
        <taxon>Nitrosomonadales</taxon>
        <taxon>Nitrosomonadaceae</taxon>
        <taxon>Nitrosospira</taxon>
    </lineage>
</organism>
<reference evidence="1 2" key="1">
    <citation type="submission" date="2016-10" db="EMBL/GenBank/DDBJ databases">
        <authorList>
            <person name="Varghese N."/>
            <person name="Submissions S."/>
        </authorList>
    </citation>
    <scope>NUCLEOTIDE SEQUENCE [LARGE SCALE GENOMIC DNA]</scope>
    <source>
        <strain evidence="1 2">Nl1</strain>
    </source>
</reference>